<reference evidence="3" key="1">
    <citation type="submission" date="2018-05" db="EMBL/GenBank/DDBJ databases">
        <authorList>
            <person name="Lanie J.A."/>
            <person name="Ng W.-L."/>
            <person name="Kazmierczak K.M."/>
            <person name="Andrzejewski T.M."/>
            <person name="Davidsen T.M."/>
            <person name="Wayne K.J."/>
            <person name="Tettelin H."/>
            <person name="Glass J.I."/>
            <person name="Rusch D."/>
            <person name="Podicherti R."/>
            <person name="Tsui H.-C.T."/>
            <person name="Winkler M.E."/>
        </authorList>
    </citation>
    <scope>NUCLEOTIDE SEQUENCE</scope>
</reference>
<feature type="region of interest" description="Disordered" evidence="1">
    <location>
        <begin position="1"/>
        <end position="32"/>
    </location>
</feature>
<dbReference type="Pfam" id="PF01039">
    <property type="entry name" value="Carboxyl_trans"/>
    <property type="match status" value="1"/>
</dbReference>
<organism evidence="3">
    <name type="scientific">marine metagenome</name>
    <dbReference type="NCBI Taxonomy" id="408172"/>
    <lineage>
        <taxon>unclassified sequences</taxon>
        <taxon>metagenomes</taxon>
        <taxon>ecological metagenomes</taxon>
    </lineage>
</organism>
<dbReference type="SUPFAM" id="SSF52096">
    <property type="entry name" value="ClpP/crotonase"/>
    <property type="match status" value="1"/>
</dbReference>
<protein>
    <recommendedName>
        <fullName evidence="2">CoA carboxyltransferase N-terminal domain-containing protein</fullName>
    </recommendedName>
</protein>
<dbReference type="EMBL" id="UINC01041584">
    <property type="protein sequence ID" value="SVB43058.1"/>
    <property type="molecule type" value="Genomic_DNA"/>
</dbReference>
<dbReference type="PROSITE" id="PS50980">
    <property type="entry name" value="COA_CT_NTER"/>
    <property type="match status" value="1"/>
</dbReference>
<gene>
    <name evidence="3" type="ORF">METZ01_LOCUS195912</name>
</gene>
<dbReference type="PANTHER" id="PTHR43842:SF2">
    <property type="entry name" value="PROPIONYL-COA CARBOXYLASE BETA CHAIN, MITOCHONDRIAL"/>
    <property type="match status" value="1"/>
</dbReference>
<evidence type="ECO:0000313" key="3">
    <source>
        <dbReference type="EMBL" id="SVB43058.1"/>
    </source>
</evidence>
<accession>A0A382DXC3</accession>
<dbReference type="Gene3D" id="3.90.226.10">
    <property type="entry name" value="2-enoyl-CoA Hydratase, Chain A, domain 1"/>
    <property type="match status" value="1"/>
</dbReference>
<evidence type="ECO:0000259" key="2">
    <source>
        <dbReference type="PROSITE" id="PS50980"/>
    </source>
</evidence>
<feature type="non-terminal residue" evidence="3">
    <location>
        <position position="102"/>
    </location>
</feature>
<dbReference type="InterPro" id="IPR051047">
    <property type="entry name" value="AccD/PCCB"/>
</dbReference>
<feature type="domain" description="CoA carboxyltransferase N-terminal" evidence="2">
    <location>
        <begin position="2"/>
        <end position="102"/>
    </location>
</feature>
<dbReference type="GO" id="GO:0004658">
    <property type="term" value="F:propionyl-CoA carboxylase activity"/>
    <property type="evidence" value="ECO:0007669"/>
    <property type="project" value="TreeGrafter"/>
</dbReference>
<sequence length="102" mass="11481">MHSDKINKFSKIKKTANQGGGQDRISKQHEKGKLTARERINLLLDEGSFVEIDSLATHHYHQYDMQKKKFFGDGVVGGYGNINGRQVYVFAYDFTVLGGTLS</sequence>
<evidence type="ECO:0000256" key="1">
    <source>
        <dbReference type="SAM" id="MobiDB-lite"/>
    </source>
</evidence>
<proteinExistence type="predicted"/>
<feature type="non-terminal residue" evidence="3">
    <location>
        <position position="1"/>
    </location>
</feature>
<dbReference type="InterPro" id="IPR029045">
    <property type="entry name" value="ClpP/crotonase-like_dom_sf"/>
</dbReference>
<dbReference type="InterPro" id="IPR011762">
    <property type="entry name" value="COA_CT_N"/>
</dbReference>
<dbReference type="PANTHER" id="PTHR43842">
    <property type="entry name" value="PROPIONYL-COA CARBOXYLASE BETA CHAIN"/>
    <property type="match status" value="1"/>
</dbReference>
<dbReference type="InterPro" id="IPR034733">
    <property type="entry name" value="AcCoA_carboxyl_beta"/>
</dbReference>
<dbReference type="AlphaFoldDB" id="A0A382DXC3"/>
<name>A0A382DXC3_9ZZZZ</name>